<sequence>MLIGEMIKQLRIEKGLKQKELAEVVDISRESIGNYERGTRAPSAEIASRIANALDVPVGVLIGEDADVIFSKLIELNDGLENGFSLNYDPIDKHEQTLLRSVIDYMKQSKQREMEKYYQGLEQGRKDNTDKP</sequence>
<protein>
    <submittedName>
        <fullName evidence="3">DNA-binding transcriptional regulator, XRE-family HTH domain</fullName>
    </submittedName>
</protein>
<reference evidence="4" key="1">
    <citation type="submission" date="2016-11" db="EMBL/GenBank/DDBJ databases">
        <authorList>
            <person name="Varghese N."/>
            <person name="Submissions S."/>
        </authorList>
    </citation>
    <scope>NUCLEOTIDE SEQUENCE [LARGE SCALE GENOMIC DNA]</scope>
    <source>
        <strain evidence="4">313</strain>
    </source>
</reference>
<dbReference type="eggNOG" id="COG1396">
    <property type="taxonomic scope" value="Bacteria"/>
</dbReference>
<name>A0A1N6FS33_9LACT</name>
<dbReference type="GO" id="GO:0003677">
    <property type="term" value="F:DNA binding"/>
    <property type="evidence" value="ECO:0007669"/>
    <property type="project" value="UniProtKB-KW"/>
</dbReference>
<dbReference type="SMART" id="SM00530">
    <property type="entry name" value="HTH_XRE"/>
    <property type="match status" value="1"/>
</dbReference>
<accession>A0A1N6FS33</accession>
<dbReference type="PANTHER" id="PTHR46558:SF4">
    <property type="entry name" value="DNA-BIDING PHAGE PROTEIN"/>
    <property type="match status" value="1"/>
</dbReference>
<dbReference type="InterPro" id="IPR001387">
    <property type="entry name" value="Cro/C1-type_HTH"/>
</dbReference>
<dbReference type="STRING" id="28230.SAMN05878443_0789"/>
<evidence type="ECO:0000259" key="2">
    <source>
        <dbReference type="PROSITE" id="PS50943"/>
    </source>
</evidence>
<dbReference type="InterPro" id="IPR010982">
    <property type="entry name" value="Lambda_DNA-bd_dom_sf"/>
</dbReference>
<dbReference type="CDD" id="cd00093">
    <property type="entry name" value="HTH_XRE"/>
    <property type="match status" value="1"/>
</dbReference>
<dbReference type="Pfam" id="PF01381">
    <property type="entry name" value="HTH_3"/>
    <property type="match status" value="1"/>
</dbReference>
<dbReference type="Proteomes" id="UP000184758">
    <property type="component" value="Unassembled WGS sequence"/>
</dbReference>
<dbReference type="Gene3D" id="1.10.260.40">
    <property type="entry name" value="lambda repressor-like DNA-binding domains"/>
    <property type="match status" value="1"/>
</dbReference>
<dbReference type="AlphaFoldDB" id="A0A1N6FS33"/>
<organism evidence="3 4">
    <name type="scientific">Carnobacterium alterfunditum</name>
    <dbReference type="NCBI Taxonomy" id="28230"/>
    <lineage>
        <taxon>Bacteria</taxon>
        <taxon>Bacillati</taxon>
        <taxon>Bacillota</taxon>
        <taxon>Bacilli</taxon>
        <taxon>Lactobacillales</taxon>
        <taxon>Carnobacteriaceae</taxon>
        <taxon>Carnobacterium</taxon>
    </lineage>
</organism>
<proteinExistence type="predicted"/>
<dbReference type="EMBL" id="FSRN01000001">
    <property type="protein sequence ID" value="SIN98032.1"/>
    <property type="molecule type" value="Genomic_DNA"/>
</dbReference>
<gene>
    <name evidence="3" type="ORF">SAMN05878443_0789</name>
</gene>
<feature type="domain" description="HTH cro/C1-type" evidence="2">
    <location>
        <begin position="7"/>
        <end position="61"/>
    </location>
</feature>
<dbReference type="PROSITE" id="PS50943">
    <property type="entry name" value="HTH_CROC1"/>
    <property type="match status" value="1"/>
</dbReference>
<keyword evidence="4" id="KW-1185">Reference proteome</keyword>
<evidence type="ECO:0000256" key="1">
    <source>
        <dbReference type="ARBA" id="ARBA00023125"/>
    </source>
</evidence>
<dbReference type="OrthoDB" id="6386941at2"/>
<dbReference type="RefSeq" id="WP_051905761.1">
    <property type="nucleotide sequence ID" value="NZ_FSRN01000001.1"/>
</dbReference>
<keyword evidence="1 3" id="KW-0238">DNA-binding</keyword>
<evidence type="ECO:0000313" key="4">
    <source>
        <dbReference type="Proteomes" id="UP000184758"/>
    </source>
</evidence>
<evidence type="ECO:0000313" key="3">
    <source>
        <dbReference type="EMBL" id="SIN98032.1"/>
    </source>
</evidence>
<dbReference type="SUPFAM" id="SSF47413">
    <property type="entry name" value="lambda repressor-like DNA-binding domains"/>
    <property type="match status" value="1"/>
</dbReference>
<dbReference type="PANTHER" id="PTHR46558">
    <property type="entry name" value="TRACRIPTIONAL REGULATORY PROTEIN-RELATED-RELATED"/>
    <property type="match status" value="1"/>
</dbReference>